<dbReference type="Proteomes" id="UP000676194">
    <property type="component" value="Chromosome"/>
</dbReference>
<dbReference type="InterPro" id="IPR027417">
    <property type="entry name" value="P-loop_NTPase"/>
</dbReference>
<dbReference type="RefSeq" id="WP_213498890.1">
    <property type="nucleotide sequence ID" value="NZ_CP074694.1"/>
</dbReference>
<accession>A0A8E6B9K2</accession>
<evidence type="ECO:0000259" key="1">
    <source>
        <dbReference type="Pfam" id="PF12696"/>
    </source>
</evidence>
<dbReference type="AlphaFoldDB" id="A0A8E6B9K2"/>
<evidence type="ECO:0000313" key="2">
    <source>
        <dbReference type="EMBL" id="QVL33914.1"/>
    </source>
</evidence>
<feature type="domain" description="TraD/TraG TraM recognition site" evidence="1">
    <location>
        <begin position="517"/>
        <end position="627"/>
    </location>
</feature>
<dbReference type="EMBL" id="CP074694">
    <property type="protein sequence ID" value="QVL33914.1"/>
    <property type="molecule type" value="Genomic_DNA"/>
</dbReference>
<gene>
    <name evidence="2" type="ORF">KIH39_08410</name>
</gene>
<organism evidence="2 3">
    <name type="scientific">Telmatocola sphagniphila</name>
    <dbReference type="NCBI Taxonomy" id="1123043"/>
    <lineage>
        <taxon>Bacteria</taxon>
        <taxon>Pseudomonadati</taxon>
        <taxon>Planctomycetota</taxon>
        <taxon>Planctomycetia</taxon>
        <taxon>Gemmatales</taxon>
        <taxon>Gemmataceae</taxon>
    </lineage>
</organism>
<dbReference type="Pfam" id="PF12696">
    <property type="entry name" value="TraG-D_C"/>
    <property type="match status" value="1"/>
</dbReference>
<reference evidence="2" key="1">
    <citation type="submission" date="2021-05" db="EMBL/GenBank/DDBJ databases">
        <title>Complete genome sequence of the cellulolytic planctomycete Telmatocola sphagniphila SP2T and characterization of the first cellulase from planctomycetes.</title>
        <authorList>
            <person name="Rakitin A.L."/>
            <person name="Beletsky A.V."/>
            <person name="Naumoff D.G."/>
            <person name="Kulichevskaya I.S."/>
            <person name="Mardanov A.V."/>
            <person name="Ravin N.V."/>
            <person name="Dedysh S.N."/>
        </authorList>
    </citation>
    <scope>NUCLEOTIDE SEQUENCE</scope>
    <source>
        <strain evidence="2">SP2T</strain>
    </source>
</reference>
<sequence>MDTSPSSSVRPILLAVSEQILEGKITDVLSACRFEGIKVLRDSRFATAYRKSKRGNSVIGSWEKESRLELNWEPQSDLVKLNVVAYDAAIGNPKILDTATCKEITEAFLRLVQPSISPSSEVVLMPGESSLGPSRGPIRDYSRCAREEELSDLFHGDLPLGRYAFGRTPQALRHGKPLFLSRFPHTNQPMIYNGVLLCAPQNSGKTELLLTWAAAANRAGYSIFMIDVKGNLRSKLDRFKNTWRGELFHFSVRPGIDSARLNFLAPLAYGQPLDSKRLESLAGAILPAEGWDGEGGEAEMFYQSRLLRLTAFLHILKFRHDYCYKYIAKRNPNGRPGDYYILSEGTAPAIPSLSELYNFATDEELVCFWIKRIAEAEKSLESLGRGKLLPEKRVEMWARDIAPILHPDYLPGIGQRRDPKVGYRDLTYGVALALHPFSEGVLLERTSPSGSGKLFDFQTLNRSKNEHPVSLLLEVGEDDPKQAAAITSLTVRALEPILHTRMHTPPPGCSSTDDWQPLLLLLDETRRIRSFNPIEYITFARERRAACVMVYQSLNLIGTAAEIDTILSNVGTQIYLGKLVGDTATAFSRMLPSEDRKIYVTNESDGSVQSRWEPRPILTAAELYRLPSGNWPALVHIHDLPCRKPFLVDLDQSVVDNQENQR</sequence>
<keyword evidence="3" id="KW-1185">Reference proteome</keyword>
<protein>
    <submittedName>
        <fullName evidence="2">TraM recognition domain-containing protein</fullName>
    </submittedName>
</protein>
<dbReference type="KEGG" id="tsph:KIH39_08410"/>
<evidence type="ECO:0000313" key="3">
    <source>
        <dbReference type="Proteomes" id="UP000676194"/>
    </source>
</evidence>
<dbReference type="SUPFAM" id="SSF52540">
    <property type="entry name" value="P-loop containing nucleoside triphosphate hydrolases"/>
    <property type="match status" value="1"/>
</dbReference>
<name>A0A8E6B9K2_9BACT</name>
<dbReference type="Gene3D" id="3.40.50.300">
    <property type="entry name" value="P-loop containing nucleotide triphosphate hydrolases"/>
    <property type="match status" value="1"/>
</dbReference>
<proteinExistence type="predicted"/>
<dbReference type="InterPro" id="IPR032689">
    <property type="entry name" value="TraG-D_C"/>
</dbReference>